<dbReference type="InterPro" id="IPR001841">
    <property type="entry name" value="Znf_RING"/>
</dbReference>
<dbReference type="PROSITE" id="PS50089">
    <property type="entry name" value="ZF_RING_2"/>
    <property type="match status" value="1"/>
</dbReference>
<reference evidence="6 7" key="1">
    <citation type="submission" date="2024-01" db="EMBL/GenBank/DDBJ databases">
        <title>A draft genome for a cacao thread blight-causing isolate of Paramarasmius palmivorus.</title>
        <authorList>
            <person name="Baruah I.K."/>
            <person name="Bukari Y."/>
            <person name="Amoako-Attah I."/>
            <person name="Meinhardt L.W."/>
            <person name="Bailey B.A."/>
            <person name="Cohen S.P."/>
        </authorList>
    </citation>
    <scope>NUCLEOTIDE SEQUENCE [LARGE SCALE GENOMIC DNA]</scope>
    <source>
        <strain evidence="6 7">GH-12</strain>
    </source>
</reference>
<dbReference type="Gene3D" id="3.30.40.10">
    <property type="entry name" value="Zinc/RING finger domain, C3HC4 (zinc finger)"/>
    <property type="match status" value="1"/>
</dbReference>
<evidence type="ECO:0000313" key="6">
    <source>
        <dbReference type="EMBL" id="KAK7020284.1"/>
    </source>
</evidence>
<protein>
    <recommendedName>
        <fullName evidence="5">RING-type domain-containing protein</fullName>
    </recommendedName>
</protein>
<dbReference type="InterPro" id="IPR017907">
    <property type="entry name" value="Znf_RING_CS"/>
</dbReference>
<proteinExistence type="predicted"/>
<evidence type="ECO:0000259" key="5">
    <source>
        <dbReference type="PROSITE" id="PS50089"/>
    </source>
</evidence>
<sequence length="115" mass="12860">MENRRNRLNKNFTLCMKDNDRLQAEIQGLAEVRALKEGLCEAIMCPICLEDMKDPKLLPCGHSFCEQCVTQWTNMKKECPQCAQAVTADTLPVNYALRNVVDVLGKAASSTPVTQ</sequence>
<dbReference type="PANTHER" id="PTHR25462:SF296">
    <property type="entry name" value="MEIOTIC P26, ISOFORM F"/>
    <property type="match status" value="1"/>
</dbReference>
<dbReference type="GO" id="GO:0008270">
    <property type="term" value="F:zinc ion binding"/>
    <property type="evidence" value="ECO:0007669"/>
    <property type="project" value="UniProtKB-KW"/>
</dbReference>
<dbReference type="SMART" id="SM00184">
    <property type="entry name" value="RING"/>
    <property type="match status" value="1"/>
</dbReference>
<dbReference type="PANTHER" id="PTHR25462">
    <property type="entry name" value="BONUS, ISOFORM C-RELATED"/>
    <property type="match status" value="1"/>
</dbReference>
<dbReference type="InterPro" id="IPR047153">
    <property type="entry name" value="TRIM45/56/19-like"/>
</dbReference>
<keyword evidence="3" id="KW-0862">Zinc</keyword>
<dbReference type="InterPro" id="IPR013083">
    <property type="entry name" value="Znf_RING/FYVE/PHD"/>
</dbReference>
<dbReference type="Proteomes" id="UP001383192">
    <property type="component" value="Unassembled WGS sequence"/>
</dbReference>
<accession>A0AAW0B3N9</accession>
<keyword evidence="2 4" id="KW-0863">Zinc-finger</keyword>
<feature type="domain" description="RING-type" evidence="5">
    <location>
        <begin position="45"/>
        <end position="82"/>
    </location>
</feature>
<organism evidence="6 7">
    <name type="scientific">Paramarasmius palmivorus</name>
    <dbReference type="NCBI Taxonomy" id="297713"/>
    <lineage>
        <taxon>Eukaryota</taxon>
        <taxon>Fungi</taxon>
        <taxon>Dikarya</taxon>
        <taxon>Basidiomycota</taxon>
        <taxon>Agaricomycotina</taxon>
        <taxon>Agaricomycetes</taxon>
        <taxon>Agaricomycetidae</taxon>
        <taxon>Agaricales</taxon>
        <taxon>Marasmiineae</taxon>
        <taxon>Marasmiaceae</taxon>
        <taxon>Paramarasmius</taxon>
    </lineage>
</organism>
<evidence type="ECO:0000256" key="4">
    <source>
        <dbReference type="PROSITE-ProRule" id="PRU00175"/>
    </source>
</evidence>
<dbReference type="SUPFAM" id="SSF57850">
    <property type="entry name" value="RING/U-box"/>
    <property type="match status" value="1"/>
</dbReference>
<comment type="caution">
    <text evidence="6">The sequence shown here is derived from an EMBL/GenBank/DDBJ whole genome shotgun (WGS) entry which is preliminary data.</text>
</comment>
<dbReference type="InterPro" id="IPR018957">
    <property type="entry name" value="Znf_C3HC4_RING-type"/>
</dbReference>
<name>A0AAW0B3N9_9AGAR</name>
<evidence type="ECO:0000256" key="1">
    <source>
        <dbReference type="ARBA" id="ARBA00022723"/>
    </source>
</evidence>
<evidence type="ECO:0000256" key="2">
    <source>
        <dbReference type="ARBA" id="ARBA00022771"/>
    </source>
</evidence>
<evidence type="ECO:0000256" key="3">
    <source>
        <dbReference type="ARBA" id="ARBA00022833"/>
    </source>
</evidence>
<dbReference type="AlphaFoldDB" id="A0AAW0B3N9"/>
<evidence type="ECO:0000313" key="7">
    <source>
        <dbReference type="Proteomes" id="UP001383192"/>
    </source>
</evidence>
<dbReference type="GO" id="GO:0061630">
    <property type="term" value="F:ubiquitin protein ligase activity"/>
    <property type="evidence" value="ECO:0007669"/>
    <property type="project" value="TreeGrafter"/>
</dbReference>
<dbReference type="PROSITE" id="PS00518">
    <property type="entry name" value="ZF_RING_1"/>
    <property type="match status" value="1"/>
</dbReference>
<dbReference type="EMBL" id="JAYKXP010000187">
    <property type="protein sequence ID" value="KAK7020284.1"/>
    <property type="molecule type" value="Genomic_DNA"/>
</dbReference>
<keyword evidence="1" id="KW-0479">Metal-binding</keyword>
<keyword evidence="7" id="KW-1185">Reference proteome</keyword>
<gene>
    <name evidence="6" type="ORF">VNI00_017736</name>
</gene>
<dbReference type="Pfam" id="PF00097">
    <property type="entry name" value="zf-C3HC4"/>
    <property type="match status" value="1"/>
</dbReference>